<organism evidence="2 3">
    <name type="scientific">Dictyobacter vulcani</name>
    <dbReference type="NCBI Taxonomy" id="2607529"/>
    <lineage>
        <taxon>Bacteria</taxon>
        <taxon>Bacillati</taxon>
        <taxon>Chloroflexota</taxon>
        <taxon>Ktedonobacteria</taxon>
        <taxon>Ktedonobacterales</taxon>
        <taxon>Dictyobacteraceae</taxon>
        <taxon>Dictyobacter</taxon>
    </lineage>
</organism>
<dbReference type="Pfam" id="PF07110">
    <property type="entry name" value="EthD"/>
    <property type="match status" value="1"/>
</dbReference>
<dbReference type="SUPFAM" id="SSF54909">
    <property type="entry name" value="Dimeric alpha+beta barrel"/>
    <property type="match status" value="1"/>
</dbReference>
<dbReference type="InterPro" id="IPR009799">
    <property type="entry name" value="EthD_dom"/>
</dbReference>
<dbReference type="RefSeq" id="WP_151758457.1">
    <property type="nucleotide sequence ID" value="NZ_BKZW01000002.1"/>
</dbReference>
<feature type="domain" description="EthD" evidence="1">
    <location>
        <begin position="17"/>
        <end position="91"/>
    </location>
</feature>
<keyword evidence="3" id="KW-1185">Reference proteome</keyword>
<evidence type="ECO:0000313" key="2">
    <source>
        <dbReference type="EMBL" id="GER90761.1"/>
    </source>
</evidence>
<evidence type="ECO:0000259" key="1">
    <source>
        <dbReference type="Pfam" id="PF07110"/>
    </source>
</evidence>
<sequence>MFCASVAYPAQQGKKFDFDYFAHKHVPLFAHLLGANCVRFEVHKNLAAPGAPAPAFIGVAYFWVQSGEEFGAALAQHGQEIYGDIPNFTDIEPLRQWSEVVSSAANA</sequence>
<reference evidence="2 3" key="1">
    <citation type="submission" date="2019-10" db="EMBL/GenBank/DDBJ databases">
        <title>Dictyobacter vulcani sp. nov., within the class Ktedonobacteria, isolated from soil of volcanic Mt. Zao.</title>
        <authorList>
            <person name="Zheng Y."/>
            <person name="Wang C.M."/>
            <person name="Sakai Y."/>
            <person name="Abe K."/>
            <person name="Yokota A."/>
            <person name="Yabe S."/>
        </authorList>
    </citation>
    <scope>NUCLEOTIDE SEQUENCE [LARGE SCALE GENOMIC DNA]</scope>
    <source>
        <strain evidence="2 3">W12</strain>
    </source>
</reference>
<accession>A0A5J4KWB0</accession>
<dbReference type="AlphaFoldDB" id="A0A5J4KWB0"/>
<name>A0A5J4KWB0_9CHLR</name>
<comment type="caution">
    <text evidence="2">The sequence shown here is derived from an EMBL/GenBank/DDBJ whole genome shotgun (WGS) entry which is preliminary data.</text>
</comment>
<dbReference type="GO" id="GO:0016491">
    <property type="term" value="F:oxidoreductase activity"/>
    <property type="evidence" value="ECO:0007669"/>
    <property type="project" value="InterPro"/>
</dbReference>
<gene>
    <name evidence="2" type="ORF">KDW_49230</name>
</gene>
<evidence type="ECO:0000313" key="3">
    <source>
        <dbReference type="Proteomes" id="UP000326912"/>
    </source>
</evidence>
<proteinExistence type="predicted"/>
<dbReference type="Proteomes" id="UP000326912">
    <property type="component" value="Unassembled WGS sequence"/>
</dbReference>
<dbReference type="PANTHER" id="PTHR40260:SF2">
    <property type="entry name" value="BLR8190 PROTEIN"/>
    <property type="match status" value="1"/>
</dbReference>
<dbReference type="Gene3D" id="3.30.70.100">
    <property type="match status" value="1"/>
</dbReference>
<dbReference type="NCBIfam" id="TIGR02118">
    <property type="entry name" value="EthD family reductase"/>
    <property type="match status" value="1"/>
</dbReference>
<dbReference type="EMBL" id="BKZW01000002">
    <property type="protein sequence ID" value="GER90761.1"/>
    <property type="molecule type" value="Genomic_DNA"/>
</dbReference>
<dbReference type="PANTHER" id="PTHR40260">
    <property type="entry name" value="BLR8190 PROTEIN"/>
    <property type="match status" value="1"/>
</dbReference>
<dbReference type="InterPro" id="IPR011008">
    <property type="entry name" value="Dimeric_a/b-barrel"/>
</dbReference>
<protein>
    <recommendedName>
        <fullName evidence="1">EthD domain-containing protein</fullName>
    </recommendedName>
</protein>